<dbReference type="PROSITE" id="PS51186">
    <property type="entry name" value="GNAT"/>
    <property type="match status" value="1"/>
</dbReference>
<dbReference type="Pfam" id="PF00583">
    <property type="entry name" value="Acetyltransf_1"/>
    <property type="match status" value="1"/>
</dbReference>
<dbReference type="OrthoDB" id="9799601at2"/>
<keyword evidence="3" id="KW-1185">Reference proteome</keyword>
<feature type="domain" description="N-acetyltransferase" evidence="1">
    <location>
        <begin position="4"/>
        <end position="143"/>
    </location>
</feature>
<dbReference type="Proteomes" id="UP000077628">
    <property type="component" value="Unassembled WGS sequence"/>
</dbReference>
<comment type="caution">
    <text evidence="2">The sequence shown here is derived from an EMBL/GenBank/DDBJ whole genome shotgun (WGS) entry which is preliminary data.</text>
</comment>
<proteinExistence type="predicted"/>
<dbReference type="SUPFAM" id="SSF55729">
    <property type="entry name" value="Acyl-CoA N-acyltransferases (Nat)"/>
    <property type="match status" value="1"/>
</dbReference>
<dbReference type="InterPro" id="IPR000182">
    <property type="entry name" value="GNAT_dom"/>
</dbReference>
<reference evidence="3" key="1">
    <citation type="submission" date="2016-03" db="EMBL/GenBank/DDBJ databases">
        <authorList>
            <person name="Heylen K."/>
            <person name="De Vos P."/>
            <person name="Vekeman B."/>
        </authorList>
    </citation>
    <scope>NUCLEOTIDE SEQUENCE [LARGE SCALE GENOMIC DNA]</scope>
    <source>
        <strain evidence="3">R-45383</strain>
    </source>
</reference>
<dbReference type="STRING" id="702114.A1355_10570"/>
<dbReference type="AlphaFoldDB" id="A0A177NBW1"/>
<gene>
    <name evidence="2" type="ORF">A1355_10570</name>
</gene>
<dbReference type="CDD" id="cd04301">
    <property type="entry name" value="NAT_SF"/>
    <property type="match status" value="1"/>
</dbReference>
<protein>
    <submittedName>
        <fullName evidence="2">Acetyltransferase</fullName>
    </submittedName>
</protein>
<dbReference type="InterPro" id="IPR016181">
    <property type="entry name" value="Acyl_CoA_acyltransferase"/>
</dbReference>
<name>A0A177NBW1_9GAMM</name>
<evidence type="ECO:0000259" key="1">
    <source>
        <dbReference type="PROSITE" id="PS51186"/>
    </source>
</evidence>
<dbReference type="GO" id="GO:0016747">
    <property type="term" value="F:acyltransferase activity, transferring groups other than amino-acyl groups"/>
    <property type="evidence" value="ECO:0007669"/>
    <property type="project" value="InterPro"/>
</dbReference>
<keyword evidence="2" id="KW-0808">Transferase</keyword>
<organism evidence="2 3">
    <name type="scientific">Methylomonas koyamae</name>
    <dbReference type="NCBI Taxonomy" id="702114"/>
    <lineage>
        <taxon>Bacteria</taxon>
        <taxon>Pseudomonadati</taxon>
        <taxon>Pseudomonadota</taxon>
        <taxon>Gammaproteobacteria</taxon>
        <taxon>Methylococcales</taxon>
        <taxon>Methylococcaceae</taxon>
        <taxon>Methylomonas</taxon>
    </lineage>
</organism>
<dbReference type="RefSeq" id="WP_064030612.1">
    <property type="nucleotide sequence ID" value="NZ_LUUK01000193.1"/>
</dbReference>
<accession>A0A177NBW1</accession>
<dbReference type="EMBL" id="LUUK01000193">
    <property type="protein sequence ID" value="OAI15331.1"/>
    <property type="molecule type" value="Genomic_DNA"/>
</dbReference>
<dbReference type="Gene3D" id="3.40.630.30">
    <property type="match status" value="1"/>
</dbReference>
<evidence type="ECO:0000313" key="2">
    <source>
        <dbReference type="EMBL" id="OAI15331.1"/>
    </source>
</evidence>
<evidence type="ECO:0000313" key="3">
    <source>
        <dbReference type="Proteomes" id="UP000077628"/>
    </source>
</evidence>
<sequence length="143" mass="16113">MTFDIFTAATDAEIQACFPVFSELRPHLKQEQFLAQVRRQQLQSYQILAVRQQGAVKSVAGFRLAEFLAWGKILYIDDLATLSGETSQGFAGALLDWLIAHAKAHDCRGVHLDSGHQRFTAHRLYLNKGFQLSSHHFSLTLNI</sequence>